<dbReference type="Pfam" id="PF00561">
    <property type="entry name" value="Abhydrolase_1"/>
    <property type="match status" value="1"/>
</dbReference>
<reference evidence="3 4" key="1">
    <citation type="submission" date="2019-08" db="EMBL/GenBank/DDBJ databases">
        <title>Marinobacter ZYF650 sp. nov., a marine bacterium isolated from seawater of the Mariana trench.</title>
        <authorList>
            <person name="Ahmad W."/>
        </authorList>
    </citation>
    <scope>NUCLEOTIDE SEQUENCE [LARGE SCALE GENOMIC DNA]</scope>
    <source>
        <strain evidence="3 4">ZYF650</strain>
    </source>
</reference>
<dbReference type="PANTHER" id="PTHR43329">
    <property type="entry name" value="EPOXIDE HYDROLASE"/>
    <property type="match status" value="1"/>
</dbReference>
<dbReference type="InterPro" id="IPR000639">
    <property type="entry name" value="Epox_hydrolase-like"/>
</dbReference>
<dbReference type="InterPro" id="IPR029058">
    <property type="entry name" value="AB_hydrolase_fold"/>
</dbReference>
<dbReference type="Gene3D" id="3.40.50.1820">
    <property type="entry name" value="alpha/beta hydrolase"/>
    <property type="match status" value="1"/>
</dbReference>
<sequence>MLMSLRIDDMNGLRQTFTRDGFQLSYLDTHPDDSARPVVLLIHGFPDTACMWAPQINALTDAGYRCIAPDTLGCGESDMGNKVDDYNIFTIIGNHIALLDHLNIDQVDLAGHDWGAVQAWFLAAYHPKRTKTLCAISVGHPTAYARAGLRQMMAGWYIAYFNLRGISERFLPGKGRFSLRSIFRTHPNINEVMKRFAEPGRLMAAVNIYRANLVPVLTRSHPKVIAPTLGIWSKEDVFLTEKQLTDSEKWTTGDWTYKKTDGAHWIPITEPEWLNAQLLGHFQR</sequence>
<evidence type="ECO:0000313" key="3">
    <source>
        <dbReference type="EMBL" id="KAA1176091.1"/>
    </source>
</evidence>
<dbReference type="PRINTS" id="PR00111">
    <property type="entry name" value="ABHYDROLASE"/>
</dbReference>
<comment type="caution">
    <text evidence="3">The sequence shown here is derived from an EMBL/GenBank/DDBJ whole genome shotgun (WGS) entry which is preliminary data.</text>
</comment>
<dbReference type="PRINTS" id="PR00412">
    <property type="entry name" value="EPOXHYDRLASE"/>
</dbReference>
<accession>A0A5B0VQ51</accession>
<evidence type="ECO:0000256" key="1">
    <source>
        <dbReference type="ARBA" id="ARBA00022801"/>
    </source>
</evidence>
<dbReference type="InterPro" id="IPR000073">
    <property type="entry name" value="AB_hydrolase_1"/>
</dbReference>
<evidence type="ECO:0000259" key="2">
    <source>
        <dbReference type="Pfam" id="PF00561"/>
    </source>
</evidence>
<organism evidence="3 4">
    <name type="scientific">Marinobacter salinexigens</name>
    <dbReference type="NCBI Taxonomy" id="2919747"/>
    <lineage>
        <taxon>Bacteria</taxon>
        <taxon>Pseudomonadati</taxon>
        <taxon>Pseudomonadota</taxon>
        <taxon>Gammaproteobacteria</taxon>
        <taxon>Pseudomonadales</taxon>
        <taxon>Marinobacteraceae</taxon>
        <taxon>Marinobacter</taxon>
    </lineage>
</organism>
<name>A0A5B0VQ51_9GAMM</name>
<protein>
    <submittedName>
        <fullName evidence="3">Alpha/beta fold hydrolase</fullName>
    </submittedName>
</protein>
<dbReference type="Proteomes" id="UP000323161">
    <property type="component" value="Unassembled WGS sequence"/>
</dbReference>
<dbReference type="AlphaFoldDB" id="A0A5B0VQ51"/>
<evidence type="ECO:0000313" key="4">
    <source>
        <dbReference type="Proteomes" id="UP000323161"/>
    </source>
</evidence>
<dbReference type="EMBL" id="VTUU01000001">
    <property type="protein sequence ID" value="KAA1176091.1"/>
    <property type="molecule type" value="Genomic_DNA"/>
</dbReference>
<dbReference type="SUPFAM" id="SSF53474">
    <property type="entry name" value="alpha/beta-Hydrolases"/>
    <property type="match status" value="1"/>
</dbReference>
<gene>
    <name evidence="3" type="ORF">FWJ25_02870</name>
</gene>
<feature type="domain" description="AB hydrolase-1" evidence="2">
    <location>
        <begin position="37"/>
        <end position="268"/>
    </location>
</feature>
<proteinExistence type="predicted"/>
<keyword evidence="1 3" id="KW-0378">Hydrolase</keyword>
<dbReference type="GO" id="GO:0016787">
    <property type="term" value="F:hydrolase activity"/>
    <property type="evidence" value="ECO:0007669"/>
    <property type="project" value="UniProtKB-KW"/>
</dbReference>
<keyword evidence="4" id="KW-1185">Reference proteome</keyword>